<evidence type="ECO:0000256" key="6">
    <source>
        <dbReference type="ARBA" id="ARBA00022676"/>
    </source>
</evidence>
<accession>A0A8J6YXJ4</accession>
<organism evidence="13 14">
    <name type="scientific">Mangrovicoccus algicola</name>
    <dbReference type="NCBI Taxonomy" id="2771008"/>
    <lineage>
        <taxon>Bacteria</taxon>
        <taxon>Pseudomonadati</taxon>
        <taxon>Pseudomonadota</taxon>
        <taxon>Alphaproteobacteria</taxon>
        <taxon>Rhodobacterales</taxon>
        <taxon>Paracoccaceae</taxon>
        <taxon>Mangrovicoccus</taxon>
    </lineage>
</organism>
<dbReference type="SUPFAM" id="SSF54680">
    <property type="entry name" value="Pyrimidine nucleoside phosphorylase C-terminal domain"/>
    <property type="match status" value="1"/>
</dbReference>
<dbReference type="HAMAP" id="MF_00836">
    <property type="entry name" value="PhnN"/>
    <property type="match status" value="1"/>
</dbReference>
<dbReference type="Gene3D" id="3.90.1170.30">
    <property type="entry name" value="Pyrimidine nucleoside phosphorylase-like, C-terminal domain"/>
    <property type="match status" value="1"/>
</dbReference>
<dbReference type="EC" id="2.7.4.23" evidence="11"/>
<dbReference type="SUPFAM" id="SSF52540">
    <property type="entry name" value="P-loop containing nucleoside triphosphate hydrolases"/>
    <property type="match status" value="1"/>
</dbReference>
<dbReference type="AlphaFoldDB" id="A0A8J6YXJ4"/>
<feature type="domain" description="Guanylate kinase-like" evidence="12">
    <location>
        <begin position="5"/>
        <end position="181"/>
    </location>
</feature>
<dbReference type="SMART" id="SM00941">
    <property type="entry name" value="PYNP_C"/>
    <property type="match status" value="1"/>
</dbReference>
<dbReference type="InterPro" id="IPR012699">
    <property type="entry name" value="PhnN"/>
</dbReference>
<evidence type="ECO:0000313" key="14">
    <source>
        <dbReference type="Proteomes" id="UP000609121"/>
    </source>
</evidence>
<comment type="similarity">
    <text evidence="11">Belongs to the ribose 1,5-bisphosphokinase family.</text>
</comment>
<comment type="similarity">
    <text evidence="5">In the C-terminal section; belongs to the thymidine/pyrimidine-nucleoside phosphorylase family. Type 2 subfamily.</text>
</comment>
<gene>
    <name evidence="11 13" type="primary">phnN</name>
    <name evidence="13" type="ORF">ICN82_15635</name>
</gene>
<dbReference type="InterPro" id="IPR000312">
    <property type="entry name" value="Glycosyl_Trfase_fam3"/>
</dbReference>
<dbReference type="Pfam" id="PF00625">
    <property type="entry name" value="Guanylate_kin"/>
    <property type="match status" value="1"/>
</dbReference>
<dbReference type="InterPro" id="IPR035902">
    <property type="entry name" value="Nuc_phospho_transferase"/>
</dbReference>
<dbReference type="InterPro" id="IPR013102">
    <property type="entry name" value="PYNP_C"/>
</dbReference>
<evidence type="ECO:0000256" key="4">
    <source>
        <dbReference type="ARBA" id="ARBA00005935"/>
    </source>
</evidence>
<protein>
    <recommendedName>
        <fullName evidence="11">Ribose 1,5-bisphosphate phosphokinase PhnN</fullName>
        <ecNumber evidence="11">2.7.4.23</ecNumber>
    </recommendedName>
    <alternativeName>
        <fullName evidence="11">Ribose 1,5-bisphosphokinase</fullName>
    </alternativeName>
</protein>
<dbReference type="GO" id="GO:0009032">
    <property type="term" value="F:thymidine phosphorylase activity"/>
    <property type="evidence" value="ECO:0007669"/>
    <property type="project" value="UniProtKB-EC"/>
</dbReference>
<dbReference type="SUPFAM" id="SSF52418">
    <property type="entry name" value="Nucleoside phosphorylase/phosphoribosyltransferase catalytic domain"/>
    <property type="match status" value="1"/>
</dbReference>
<comment type="similarity">
    <text evidence="4">In the N-terminal section; belongs to the ribose 1,5-bisphosphokinase family.</text>
</comment>
<dbReference type="InterPro" id="IPR008144">
    <property type="entry name" value="Guanylate_kin-like_dom"/>
</dbReference>
<dbReference type="GO" id="GO:0019634">
    <property type="term" value="P:organic phosphonate metabolic process"/>
    <property type="evidence" value="ECO:0007669"/>
    <property type="project" value="UniProtKB-UniRule"/>
</dbReference>
<keyword evidence="9 11" id="KW-0067">ATP-binding</keyword>
<evidence type="ECO:0000256" key="2">
    <source>
        <dbReference type="ARBA" id="ARBA00002554"/>
    </source>
</evidence>
<dbReference type="InterPro" id="IPR008145">
    <property type="entry name" value="GK/Ca_channel_bsu"/>
</dbReference>
<dbReference type="Proteomes" id="UP000609121">
    <property type="component" value="Unassembled WGS sequence"/>
</dbReference>
<dbReference type="InterPro" id="IPR036320">
    <property type="entry name" value="Glycosyl_Trfase_fam3_N_dom_sf"/>
</dbReference>
<comment type="function">
    <text evidence="2 11">Catalyzes the phosphorylation of ribose 1,5-bisphosphate to 5-phospho-D-ribosyl alpha-1-diphosphate (PRPP).</text>
</comment>
<dbReference type="GO" id="GO:0006213">
    <property type="term" value="P:pyrimidine nucleoside metabolic process"/>
    <property type="evidence" value="ECO:0007669"/>
    <property type="project" value="InterPro"/>
</dbReference>
<keyword evidence="6" id="KW-0328">Glycosyltransferase</keyword>
<dbReference type="PANTHER" id="PTHR10515:SF0">
    <property type="entry name" value="THYMIDINE PHOSPHORYLASE"/>
    <property type="match status" value="1"/>
</dbReference>
<dbReference type="NCBIfam" id="TIGR02322">
    <property type="entry name" value="phosphon_PhnN"/>
    <property type="match status" value="1"/>
</dbReference>
<comment type="catalytic activity">
    <reaction evidence="1 11">
        <text>alpha-D-ribose 1,5-bisphosphate + ATP = 5-phospho-alpha-D-ribose 1-diphosphate + ADP</text>
        <dbReference type="Rhea" id="RHEA:20109"/>
        <dbReference type="ChEBI" id="CHEBI:30616"/>
        <dbReference type="ChEBI" id="CHEBI:58017"/>
        <dbReference type="ChEBI" id="CHEBI:68688"/>
        <dbReference type="ChEBI" id="CHEBI:456216"/>
        <dbReference type="EC" id="2.7.4.23"/>
    </reaction>
</comment>
<keyword evidence="8 11" id="KW-0547">Nucleotide-binding</keyword>
<dbReference type="InterPro" id="IPR017459">
    <property type="entry name" value="Glycosyl_Trfase_fam3_N_dom"/>
</dbReference>
<evidence type="ECO:0000256" key="8">
    <source>
        <dbReference type="ARBA" id="ARBA00022741"/>
    </source>
</evidence>
<evidence type="ECO:0000256" key="1">
    <source>
        <dbReference type="ARBA" id="ARBA00000373"/>
    </source>
</evidence>
<evidence type="ECO:0000256" key="7">
    <source>
        <dbReference type="ARBA" id="ARBA00022679"/>
    </source>
</evidence>
<evidence type="ECO:0000256" key="11">
    <source>
        <dbReference type="HAMAP-Rule" id="MF_00836"/>
    </source>
</evidence>
<dbReference type="GO" id="GO:0005524">
    <property type="term" value="F:ATP binding"/>
    <property type="evidence" value="ECO:0007669"/>
    <property type="project" value="UniProtKB-KW"/>
</dbReference>
<dbReference type="Pfam" id="PF00591">
    <property type="entry name" value="Glycos_transf_3"/>
    <property type="match status" value="1"/>
</dbReference>
<dbReference type="UniPathway" id="UPA00087">
    <property type="reaction ID" value="UER00175"/>
</dbReference>
<reference evidence="13" key="1">
    <citation type="submission" date="2020-09" db="EMBL/GenBank/DDBJ databases">
        <title>A novel bacterium of genus Mangrovicoccus, isolated from South China Sea.</title>
        <authorList>
            <person name="Huang H."/>
            <person name="Mo K."/>
            <person name="Hu Y."/>
        </authorList>
    </citation>
    <scope>NUCLEOTIDE SEQUENCE</scope>
    <source>
        <strain evidence="13">HB182678</strain>
    </source>
</reference>
<dbReference type="GO" id="GO:0033863">
    <property type="term" value="F:ribose 1,5-bisphosphate phosphokinase activity"/>
    <property type="evidence" value="ECO:0007669"/>
    <property type="project" value="UniProtKB-UniRule"/>
</dbReference>
<dbReference type="PROSITE" id="PS00647">
    <property type="entry name" value="THYMID_PHOSPHORYLASE"/>
    <property type="match status" value="1"/>
</dbReference>
<dbReference type="InterPro" id="IPR017872">
    <property type="entry name" value="Pyrmidine_PPase_CS"/>
</dbReference>
<dbReference type="SMART" id="SM00072">
    <property type="entry name" value="GuKc"/>
    <property type="match status" value="1"/>
</dbReference>
<evidence type="ECO:0000256" key="9">
    <source>
        <dbReference type="ARBA" id="ARBA00022840"/>
    </source>
</evidence>
<dbReference type="Gene3D" id="3.40.1030.10">
    <property type="entry name" value="Nucleoside phosphorylase/phosphoribosyltransferase catalytic domain"/>
    <property type="match status" value="1"/>
</dbReference>
<evidence type="ECO:0000256" key="10">
    <source>
        <dbReference type="ARBA" id="ARBA00048550"/>
    </source>
</evidence>
<dbReference type="InterPro" id="IPR000053">
    <property type="entry name" value="Thymidine/pyrmidine_PPase"/>
</dbReference>
<dbReference type="InterPro" id="IPR036566">
    <property type="entry name" value="PYNP-like_C_sf"/>
</dbReference>
<keyword evidence="14" id="KW-1185">Reference proteome</keyword>
<dbReference type="InterPro" id="IPR027417">
    <property type="entry name" value="P-loop_NTPase"/>
</dbReference>
<dbReference type="PANTHER" id="PTHR10515">
    <property type="entry name" value="THYMIDINE PHOSPHORYLASE"/>
    <property type="match status" value="1"/>
</dbReference>
<dbReference type="Gene3D" id="3.40.50.300">
    <property type="entry name" value="P-loop containing nucleotide triphosphate hydrolases"/>
    <property type="match status" value="1"/>
</dbReference>
<comment type="catalytic activity">
    <reaction evidence="10">
        <text>thymidine + phosphate = 2-deoxy-alpha-D-ribose 1-phosphate + thymine</text>
        <dbReference type="Rhea" id="RHEA:16037"/>
        <dbReference type="ChEBI" id="CHEBI:17748"/>
        <dbReference type="ChEBI" id="CHEBI:17821"/>
        <dbReference type="ChEBI" id="CHEBI:43474"/>
        <dbReference type="ChEBI" id="CHEBI:57259"/>
        <dbReference type="EC" id="2.4.2.4"/>
    </reaction>
</comment>
<dbReference type="RefSeq" id="WP_193184483.1">
    <property type="nucleotide sequence ID" value="NZ_JACVXA010000053.1"/>
</dbReference>
<dbReference type="Gene3D" id="1.20.970.50">
    <property type="match status" value="1"/>
</dbReference>
<keyword evidence="7 11" id="KW-0808">Transferase</keyword>
<dbReference type="NCBIfam" id="NF003338">
    <property type="entry name" value="PRK04350.1"/>
    <property type="match status" value="1"/>
</dbReference>
<evidence type="ECO:0000259" key="12">
    <source>
        <dbReference type="PROSITE" id="PS50052"/>
    </source>
</evidence>
<evidence type="ECO:0000256" key="5">
    <source>
        <dbReference type="ARBA" id="ARBA00008689"/>
    </source>
</evidence>
<feature type="binding site" evidence="11">
    <location>
        <begin position="12"/>
        <end position="19"/>
    </location>
    <ligand>
        <name>ATP</name>
        <dbReference type="ChEBI" id="CHEBI:30616"/>
    </ligand>
</feature>
<dbReference type="EMBL" id="JACVXA010000053">
    <property type="protein sequence ID" value="MBE3639632.1"/>
    <property type="molecule type" value="Genomic_DNA"/>
</dbReference>
<dbReference type="GO" id="GO:0006206">
    <property type="term" value="P:pyrimidine nucleobase metabolic process"/>
    <property type="evidence" value="ECO:0007669"/>
    <property type="project" value="InterPro"/>
</dbReference>
<evidence type="ECO:0000256" key="3">
    <source>
        <dbReference type="ARBA" id="ARBA00005069"/>
    </source>
</evidence>
<dbReference type="GO" id="GO:0005829">
    <property type="term" value="C:cytosol"/>
    <property type="evidence" value="ECO:0007669"/>
    <property type="project" value="TreeGrafter"/>
</dbReference>
<sequence>MAFKGTLFLVVGPSGVGKDTLLDGAKEALGSYGFYRFCRRWITRDAEAGGEDYRPVSDAEFSRMLEAGAFFHHWEAHGLRYGLPGDIRDDLERGIHVILNGSRRELAGMAALWEDTVVISIEASPEVIAARLTARGRESAEEIEKRIARRAEVPQVGRTVIRVRNEAGREEGIRALVQAIVGSAGQHFRGEASSLRTVNGNLCVISDAHPVAEILRAQGSRVELVNAAGTEVVAELAYDTGDRVSADACLLDIKLAARLGIGEGAVLELRPAPSPLSREVLRRKVRGEELSAADIEQVVDEMVRGRYSQTELAGFLVSAANGLTTAEVVALARSRAARTENLRWDAPVVVDKHSMGGIPGNRITPIIIPIVAAAGLIMPKTSSRAITSASGTADAMEVMARVDLSPDELRRVVRETGGCIAWNGNLTHSPVDDVMNAINQPLGLKSAQLDVSSILSKKLAAGSTHVLIDMPVGPEAKTRTAAEAAELETLFRTVAQALGIQARVMVTDGTGPVGRGIGPALEMRDAMMVLENDPGAPADLREKALLYAATILDWAAPAPRSGRDRAEELLSSGAAAAKFRAILAAQGMRGARAPAPAPLTETIATPAAMEMPGFGVRSVAAIARATGAPLVPAAGVDLLALPGAHLEPGAPLLRIHAATSFALQAAASRARDALASGQLFRTVPRIAEPV</sequence>
<proteinExistence type="inferred from homology"/>
<name>A0A8J6YXJ4_9RHOB</name>
<comment type="caution">
    <text evidence="13">The sequence shown here is derived from an EMBL/GenBank/DDBJ whole genome shotgun (WGS) entry which is preliminary data.</text>
</comment>
<evidence type="ECO:0000313" key="13">
    <source>
        <dbReference type="EMBL" id="MBE3639632.1"/>
    </source>
</evidence>
<dbReference type="GO" id="GO:0004645">
    <property type="term" value="F:1,4-alpha-oligoglucan phosphorylase activity"/>
    <property type="evidence" value="ECO:0007669"/>
    <property type="project" value="InterPro"/>
</dbReference>
<dbReference type="GO" id="GO:0006015">
    <property type="term" value="P:5-phosphoribose 1-diphosphate biosynthetic process"/>
    <property type="evidence" value="ECO:0007669"/>
    <property type="project" value="UniProtKB-UniRule"/>
</dbReference>
<dbReference type="SUPFAM" id="SSF47648">
    <property type="entry name" value="Nucleoside phosphorylase/phosphoribosyltransferase N-terminal domain"/>
    <property type="match status" value="1"/>
</dbReference>
<dbReference type="PROSITE" id="PS50052">
    <property type="entry name" value="GUANYLATE_KINASE_2"/>
    <property type="match status" value="1"/>
</dbReference>
<comment type="pathway">
    <text evidence="3 11">Metabolic intermediate biosynthesis; 5-phospho-alpha-D-ribose 1-diphosphate biosynthesis; 5-phospho-alpha-D-ribose 1-diphosphate from D-ribose 5-phosphate (route II): step 3/3.</text>
</comment>
<dbReference type="Pfam" id="PF02885">
    <property type="entry name" value="Glycos_trans_3N"/>
    <property type="match status" value="1"/>
</dbReference>